<organism evidence="1 2">
    <name type="scientific">Portunus trituberculatus</name>
    <name type="common">Swimming crab</name>
    <name type="synonym">Neptunus trituberculatus</name>
    <dbReference type="NCBI Taxonomy" id="210409"/>
    <lineage>
        <taxon>Eukaryota</taxon>
        <taxon>Metazoa</taxon>
        <taxon>Ecdysozoa</taxon>
        <taxon>Arthropoda</taxon>
        <taxon>Crustacea</taxon>
        <taxon>Multicrustacea</taxon>
        <taxon>Malacostraca</taxon>
        <taxon>Eumalacostraca</taxon>
        <taxon>Eucarida</taxon>
        <taxon>Decapoda</taxon>
        <taxon>Pleocyemata</taxon>
        <taxon>Brachyura</taxon>
        <taxon>Eubrachyura</taxon>
        <taxon>Portunoidea</taxon>
        <taxon>Portunidae</taxon>
        <taxon>Portuninae</taxon>
        <taxon>Portunus</taxon>
    </lineage>
</organism>
<dbReference type="Proteomes" id="UP000324222">
    <property type="component" value="Unassembled WGS sequence"/>
</dbReference>
<dbReference type="EMBL" id="VSRR010011617">
    <property type="protein sequence ID" value="MPC53430.1"/>
    <property type="molecule type" value="Genomic_DNA"/>
</dbReference>
<comment type="caution">
    <text evidence="1">The sequence shown here is derived from an EMBL/GenBank/DDBJ whole genome shotgun (WGS) entry which is preliminary data.</text>
</comment>
<gene>
    <name evidence="1" type="ORF">E2C01_047320</name>
</gene>
<sequence length="119" mass="13653">MHFILDVLDDVAALHRKDAKQIVKKDQRRPSLSFFTVSSPSHSITKQRPCRICFKKFGIRKDTIYHCPGCLGDPALCCNSHYMDYHGQSKNGLVAKGLKLWIDDQTRCQVALTILTEFW</sequence>
<name>A0A5B7G051_PORTR</name>
<keyword evidence="2" id="KW-1185">Reference proteome</keyword>
<reference evidence="1 2" key="1">
    <citation type="submission" date="2019-05" db="EMBL/GenBank/DDBJ databases">
        <title>Another draft genome of Portunus trituberculatus and its Hox gene families provides insights of decapod evolution.</title>
        <authorList>
            <person name="Jeong J.-H."/>
            <person name="Song I."/>
            <person name="Kim S."/>
            <person name="Choi T."/>
            <person name="Kim D."/>
            <person name="Ryu S."/>
            <person name="Kim W."/>
        </authorList>
    </citation>
    <scope>NUCLEOTIDE SEQUENCE [LARGE SCALE GENOMIC DNA]</scope>
    <source>
        <tissue evidence="1">Muscle</tissue>
    </source>
</reference>
<evidence type="ECO:0000313" key="2">
    <source>
        <dbReference type="Proteomes" id="UP000324222"/>
    </source>
</evidence>
<accession>A0A5B7G051</accession>
<dbReference type="OrthoDB" id="8123139at2759"/>
<evidence type="ECO:0008006" key="3">
    <source>
        <dbReference type="Google" id="ProtNLM"/>
    </source>
</evidence>
<evidence type="ECO:0000313" key="1">
    <source>
        <dbReference type="EMBL" id="MPC53430.1"/>
    </source>
</evidence>
<protein>
    <recommendedName>
        <fullName evidence="3">PiggyBac transposable element-derived protein 4 C-terminal zinc-ribbon domain-containing protein</fullName>
    </recommendedName>
</protein>
<dbReference type="AlphaFoldDB" id="A0A5B7G051"/>
<proteinExistence type="predicted"/>